<reference evidence="1 2" key="1">
    <citation type="journal article" date="2019" name="Commun. Biol.">
        <title>The bagworm genome reveals a unique fibroin gene that provides high tensile strength.</title>
        <authorList>
            <person name="Kono N."/>
            <person name="Nakamura H."/>
            <person name="Ohtoshi R."/>
            <person name="Tomita M."/>
            <person name="Numata K."/>
            <person name="Arakawa K."/>
        </authorList>
    </citation>
    <scope>NUCLEOTIDE SEQUENCE [LARGE SCALE GENOMIC DNA]</scope>
</reference>
<protein>
    <submittedName>
        <fullName evidence="1">Uncharacterized protein</fullName>
    </submittedName>
</protein>
<dbReference type="AlphaFoldDB" id="A0A4C1Y8Y1"/>
<keyword evidence="2" id="KW-1185">Reference proteome</keyword>
<dbReference type="OrthoDB" id="10050074at2759"/>
<evidence type="ECO:0000313" key="2">
    <source>
        <dbReference type="Proteomes" id="UP000299102"/>
    </source>
</evidence>
<dbReference type="Proteomes" id="UP000299102">
    <property type="component" value="Unassembled WGS sequence"/>
</dbReference>
<gene>
    <name evidence="1" type="ORF">EVAR_48975_1</name>
</gene>
<comment type="caution">
    <text evidence="1">The sequence shown here is derived from an EMBL/GenBank/DDBJ whole genome shotgun (WGS) entry which is preliminary data.</text>
</comment>
<sequence>MKDASELFFNVASSHPNPLLVSAVSYEPPPPHNFCRRPRKVLIDPPDDLTVEVEKLIELIKMGSYTPTALCRNGRVLDEVVTALCLRHCRHKLFKRFLVRESRTHLCARTHGRPIIGFAPPSPPLLHGENYKKKGFRCQFECSGQWKDPEEKGKPVYVNSATTAAIYS</sequence>
<dbReference type="EMBL" id="BGZK01001092">
    <property type="protein sequence ID" value="GBP70967.1"/>
    <property type="molecule type" value="Genomic_DNA"/>
</dbReference>
<organism evidence="1 2">
    <name type="scientific">Eumeta variegata</name>
    <name type="common">Bagworm moth</name>
    <name type="synonym">Eumeta japonica</name>
    <dbReference type="NCBI Taxonomy" id="151549"/>
    <lineage>
        <taxon>Eukaryota</taxon>
        <taxon>Metazoa</taxon>
        <taxon>Ecdysozoa</taxon>
        <taxon>Arthropoda</taxon>
        <taxon>Hexapoda</taxon>
        <taxon>Insecta</taxon>
        <taxon>Pterygota</taxon>
        <taxon>Neoptera</taxon>
        <taxon>Endopterygota</taxon>
        <taxon>Lepidoptera</taxon>
        <taxon>Glossata</taxon>
        <taxon>Ditrysia</taxon>
        <taxon>Tineoidea</taxon>
        <taxon>Psychidae</taxon>
        <taxon>Oiketicinae</taxon>
        <taxon>Eumeta</taxon>
    </lineage>
</organism>
<evidence type="ECO:0000313" key="1">
    <source>
        <dbReference type="EMBL" id="GBP70967.1"/>
    </source>
</evidence>
<name>A0A4C1Y8Y1_EUMVA</name>
<proteinExistence type="predicted"/>
<accession>A0A4C1Y8Y1</accession>